<keyword evidence="4" id="KW-1185">Reference proteome</keyword>
<gene>
    <name evidence="3" type="ORF">LZ495_39500</name>
</gene>
<keyword evidence="2" id="KW-0812">Transmembrane</keyword>
<keyword evidence="2" id="KW-1133">Transmembrane helix</keyword>
<organism evidence="3 4">
    <name type="scientific">Yinghuangia soli</name>
    <dbReference type="NCBI Taxonomy" id="2908204"/>
    <lineage>
        <taxon>Bacteria</taxon>
        <taxon>Bacillati</taxon>
        <taxon>Actinomycetota</taxon>
        <taxon>Actinomycetes</taxon>
        <taxon>Kitasatosporales</taxon>
        <taxon>Streptomycetaceae</taxon>
        <taxon>Yinghuangia</taxon>
    </lineage>
</organism>
<evidence type="ECO:0000256" key="1">
    <source>
        <dbReference type="SAM" id="MobiDB-lite"/>
    </source>
</evidence>
<dbReference type="AlphaFoldDB" id="A0AA41Q8P7"/>
<accession>A0AA41Q8P7</accession>
<evidence type="ECO:0000313" key="4">
    <source>
        <dbReference type="Proteomes" id="UP001165378"/>
    </source>
</evidence>
<proteinExistence type="predicted"/>
<sequence length="184" mass="20012">MTDAVPPPHADFVVDAAVTVEQELPLLEALDAIGFTVRTRVLPTRRADPLTWLILIAVPLSGFLGGFGTKAGEDSYRKFTDGLRAVLRRHNRLTESSDEAEPDAGSASEPASEPEPEQPSGTAPRHIVLQDPASGLRILIDHELTPEAYAELLSLDLTTYQLGPLHYDHAQKRWRSTADEALAG</sequence>
<name>A0AA41Q8P7_9ACTN</name>
<keyword evidence="2" id="KW-0472">Membrane</keyword>
<protein>
    <submittedName>
        <fullName evidence="3">Uncharacterized protein</fullName>
    </submittedName>
</protein>
<comment type="caution">
    <text evidence="3">The sequence shown here is derived from an EMBL/GenBank/DDBJ whole genome shotgun (WGS) entry which is preliminary data.</text>
</comment>
<dbReference type="Proteomes" id="UP001165378">
    <property type="component" value="Unassembled WGS sequence"/>
</dbReference>
<evidence type="ECO:0000256" key="2">
    <source>
        <dbReference type="SAM" id="Phobius"/>
    </source>
</evidence>
<feature type="transmembrane region" description="Helical" evidence="2">
    <location>
        <begin position="50"/>
        <end position="69"/>
    </location>
</feature>
<feature type="region of interest" description="Disordered" evidence="1">
    <location>
        <begin position="91"/>
        <end position="125"/>
    </location>
</feature>
<evidence type="ECO:0000313" key="3">
    <source>
        <dbReference type="EMBL" id="MCF2533276.1"/>
    </source>
</evidence>
<reference evidence="3" key="1">
    <citation type="submission" date="2022-01" db="EMBL/GenBank/DDBJ databases">
        <title>Genome-Based Taxonomic Classification of the Phylum Actinobacteria.</title>
        <authorList>
            <person name="Gao Y."/>
        </authorList>
    </citation>
    <scope>NUCLEOTIDE SEQUENCE</scope>
    <source>
        <strain evidence="3">KLBMP 8922</strain>
    </source>
</reference>
<dbReference type="EMBL" id="JAKFHA010000046">
    <property type="protein sequence ID" value="MCF2533276.1"/>
    <property type="molecule type" value="Genomic_DNA"/>
</dbReference>
<dbReference type="RefSeq" id="WP_235058047.1">
    <property type="nucleotide sequence ID" value="NZ_JAKFHA010000046.1"/>
</dbReference>